<dbReference type="AlphaFoldDB" id="A0A0F4UGK5"/>
<name>A0A0F4UGK5_PSEFL</name>
<feature type="domain" description="LapA adhesin" evidence="1">
    <location>
        <begin position="1"/>
        <end position="52"/>
    </location>
</feature>
<dbReference type="PATRIC" id="fig|294.133.peg.356"/>
<evidence type="ECO:0000313" key="2">
    <source>
        <dbReference type="EMBL" id="KJZ55566.1"/>
    </source>
</evidence>
<gene>
    <name evidence="2" type="ORF">VD17_30890</name>
</gene>
<feature type="non-terminal residue" evidence="2">
    <location>
        <position position="1"/>
    </location>
</feature>
<dbReference type="RefSeq" id="WP_046057147.1">
    <property type="nucleotide sequence ID" value="NZ_LACH01000115.1"/>
</dbReference>
<protein>
    <recommendedName>
        <fullName evidence="1">LapA adhesin domain-containing protein</fullName>
    </recommendedName>
</protein>
<organism evidence="2 3">
    <name type="scientific">Pseudomonas fluorescens</name>
    <dbReference type="NCBI Taxonomy" id="294"/>
    <lineage>
        <taxon>Bacteria</taxon>
        <taxon>Pseudomonadati</taxon>
        <taxon>Pseudomonadota</taxon>
        <taxon>Gammaproteobacteria</taxon>
        <taxon>Pseudomonadales</taxon>
        <taxon>Pseudomonadaceae</taxon>
        <taxon>Pseudomonas</taxon>
    </lineage>
</organism>
<dbReference type="Pfam" id="PF20579">
    <property type="entry name" value="LapA"/>
    <property type="match status" value="1"/>
</dbReference>
<evidence type="ECO:0000313" key="3">
    <source>
        <dbReference type="Proteomes" id="UP000033400"/>
    </source>
</evidence>
<accession>A0A0F4UGK5</accession>
<dbReference type="InterPro" id="IPR046779">
    <property type="entry name" value="LapA_adhesin_dom"/>
</dbReference>
<dbReference type="Proteomes" id="UP000033400">
    <property type="component" value="Unassembled WGS sequence"/>
</dbReference>
<comment type="caution">
    <text evidence="2">The sequence shown here is derived from an EMBL/GenBank/DDBJ whole genome shotgun (WGS) entry which is preliminary data.</text>
</comment>
<dbReference type="EMBL" id="LACH01000115">
    <property type="protein sequence ID" value="KJZ55566.1"/>
    <property type="molecule type" value="Genomic_DNA"/>
</dbReference>
<evidence type="ECO:0000259" key="1">
    <source>
        <dbReference type="Pfam" id="PF20579"/>
    </source>
</evidence>
<proteinExistence type="predicted"/>
<feature type="non-terminal residue" evidence="2">
    <location>
        <position position="78"/>
    </location>
</feature>
<sequence length="78" mass="7796">GKTTGSVTIAAPSDDVYKDAGKLTVTMTDASGGNFEKLDISKASTTTTVKDTVDTSTVTLTATSSVAEGGTVVYTASV</sequence>
<reference evidence="2 3" key="1">
    <citation type="submission" date="2015-03" db="EMBL/GenBank/DDBJ databases">
        <title>Comparative genomics of Pseudomonas insights into diversity of traits involved in vanlence and defense.</title>
        <authorList>
            <person name="Qin Y."/>
        </authorList>
    </citation>
    <scope>NUCLEOTIDE SEQUENCE [LARGE SCALE GENOMIC DNA]</scope>
    <source>
        <strain evidence="2 3">H24</strain>
    </source>
</reference>